<gene>
    <name evidence="1" type="ORF">MKW35_12275</name>
</gene>
<dbReference type="EMBL" id="JAKVQD010000005">
    <property type="protein sequence ID" value="MCH4553398.1"/>
    <property type="molecule type" value="Genomic_DNA"/>
</dbReference>
<reference evidence="1" key="1">
    <citation type="submission" date="2022-02" db="EMBL/GenBank/DDBJ databases">
        <title>Aestuariibaculum sp., a marine bacterium isolated from sediment in Guangxi.</title>
        <authorList>
            <person name="Ying J."/>
        </authorList>
    </citation>
    <scope>NUCLEOTIDE SEQUENCE</scope>
    <source>
        <strain evidence="1">L182</strain>
    </source>
</reference>
<dbReference type="Proteomes" id="UP001156141">
    <property type="component" value="Unassembled WGS sequence"/>
</dbReference>
<accession>A0ABS9RKB2</accession>
<keyword evidence="2" id="KW-1185">Reference proteome</keyword>
<evidence type="ECO:0000313" key="2">
    <source>
        <dbReference type="Proteomes" id="UP001156141"/>
    </source>
</evidence>
<proteinExistence type="predicted"/>
<evidence type="ECO:0000313" key="1">
    <source>
        <dbReference type="EMBL" id="MCH4553398.1"/>
    </source>
</evidence>
<comment type="caution">
    <text evidence="1">The sequence shown here is derived from an EMBL/GenBank/DDBJ whole genome shotgun (WGS) entry which is preliminary data.</text>
</comment>
<organism evidence="1 2">
    <name type="scientific">Aestuariibaculum lutulentum</name>
    <dbReference type="NCBI Taxonomy" id="2920935"/>
    <lineage>
        <taxon>Bacteria</taxon>
        <taxon>Pseudomonadati</taxon>
        <taxon>Bacteroidota</taxon>
        <taxon>Flavobacteriia</taxon>
        <taxon>Flavobacteriales</taxon>
        <taxon>Flavobacteriaceae</taxon>
    </lineage>
</organism>
<protein>
    <submittedName>
        <fullName evidence="1">Uncharacterized protein</fullName>
    </submittedName>
</protein>
<name>A0ABS9RKB2_9FLAO</name>
<dbReference type="RefSeq" id="WP_240574294.1">
    <property type="nucleotide sequence ID" value="NZ_CP136709.1"/>
</dbReference>
<sequence length="124" mass="14342">MLEKSNQNIILKAISLLGLALLLMLSPCKVRNFIQEELGIPQTEISNKNKTTFSQTCSDSDTSIELTVKEKQTKQRLFAEFKPFEAVLIITDFHEEPSSLTQTLFHRVSHIPFYILYQNFKDYL</sequence>